<dbReference type="InterPro" id="IPR041588">
    <property type="entry name" value="Integrase_H2C2"/>
</dbReference>
<feature type="compositionally biased region" description="Basic and acidic residues" evidence="7">
    <location>
        <begin position="474"/>
        <end position="487"/>
    </location>
</feature>
<evidence type="ECO:0000256" key="5">
    <source>
        <dbReference type="ARBA" id="ARBA00022801"/>
    </source>
</evidence>
<dbReference type="InterPro" id="IPR001584">
    <property type="entry name" value="Integrase_cat-core"/>
</dbReference>
<keyword evidence="6" id="KW-0695">RNA-directed DNA polymerase</keyword>
<dbReference type="PROSITE" id="PS00141">
    <property type="entry name" value="ASP_PROTEASE"/>
    <property type="match status" value="1"/>
</dbReference>
<keyword evidence="10" id="KW-1185">Reference proteome</keyword>
<dbReference type="RefSeq" id="XP_062703634.1">
    <property type="nucleotide sequence ID" value="XM_062847650.1"/>
</dbReference>
<evidence type="ECO:0000256" key="6">
    <source>
        <dbReference type="ARBA" id="ARBA00022918"/>
    </source>
</evidence>
<feature type="compositionally biased region" description="Polar residues" evidence="7">
    <location>
        <begin position="488"/>
        <end position="503"/>
    </location>
</feature>
<keyword evidence="2" id="KW-0548">Nucleotidyltransferase</keyword>
<dbReference type="Proteomes" id="UP000069940">
    <property type="component" value="Unassembled WGS sequence"/>
</dbReference>
<dbReference type="SUPFAM" id="SSF53098">
    <property type="entry name" value="Ribonuclease H-like"/>
    <property type="match status" value="1"/>
</dbReference>
<dbReference type="PANTHER" id="PTHR47331">
    <property type="entry name" value="PHD-TYPE DOMAIN-CONTAINING PROTEIN"/>
    <property type="match status" value="1"/>
</dbReference>
<dbReference type="Pfam" id="PF03564">
    <property type="entry name" value="DUF1759"/>
    <property type="match status" value="1"/>
</dbReference>
<sequence length="1807" mass="203973">MSESETPRGPSSKVQRRNILDALTGSQNSDEETADRIPTVAQQKAAQQELLARRRMAQSLEILGDRQALLIDKLLRMRDTLQEEDISIHLLKLHVETLRRTADEFEKVYAEMSALLTKEQREAMRVEYGKFEAIHNEVYVALQTRIDHVEQQTKLQVYQNVAAPQASSQAPVYVQAPAPHLQAPFPTFNGTLENWFSFKSLFQSIMARYTNETDAMKILHLRNSLTGEAKDKIDQEVVNNGDYASAWKILEDAYEDKRLIMDTHIDAILDCPRVTKDNRGKSLSKLVELCVKHTDALNGHGFPVEGLAELILVNVLYKKLDKETQELWETKLGSGELPDFEEFVDFLRERGRVLQRTNRTQQPPPHPATPASTKRQQINQKSHSHVPSNSFVQVAREVCPCCKAEHSIYRCVKFQGLSSQERKVLVTKANLCFNCLKSKHRVVNCPSEQGCKVQGCGRKHHSLLHSNDATSVDVPEKHEDNEEHATDSEGQSQKQQKNSEQRSGATTLCASISGADHRVILSTAQVLVTGKNNELVQCRALLDSGSDSNIITEQLAGKLQLNMVPVDVPISGLNNSETRVKFLLATKFQSCNRSFASPKLEFLVVPNVTSNLPVTSIDSRSWRIPSGLHFADPKFHSPGEIDMVIGNEVFFDLIKNGRMKLGVDGVTLAETKLGWIVAGSVPIKGRSNRRVCQLNRNDEMLNQTMSKFWELESVYPEKPTTVAEAVAEEHFKTTHYRESSGRYVVRLPFNGMESQLGDSYDAARKRLNKLMLQLARNPIKRGEYYSFLSEYLALGHMAELPGDGTDGGGYYIPHHAVYKASSSTTKTRVVFDASAKTTTGYSLNDTLLVGPTVQNDIVSIILRFCTHSVVLTADISKMYRQVWLHKDDCKYQQILWWDGNGHLKVYQLQTVTYGVASSPYHATRVLVQLAADEGDEFALGKVVITEDSYIDDFLTGGSSSEAVIRIYSELSELLRRGGFAVHKFCSNSVDVLKAIPEDLQEQQVSFDEAGINNSIKTLGLIWNPQEDYFMFRAAEVDWTVVPTKRKVLSEIGQLFDPLGFLGPVIVFAKLVMQDIWRLGIEWDQELPQELLGKWNQFRQQLPALNQIRKPRCVTQGDAVTLELHGFSDASQRAYGAVVYVRSIAADGTVYVNLVASKSRVAPLKPTTIPRLELCGAKLLAELVQKVIFAMKIQFDAVKLWCDSQIVLCWLRKSPLVLNQFVANRVATIVELTQSYQWGYIRSEENPADAISRGELPEDLQKKEQWWKGAQMLWEQQLTPRQPEAIEESMIPEVKAAAVVMAAVRSDPPIMLNRLSNYRRIQRAWVYVHRYIDKKVHKKQEFGDITADEIMRAERSILLLVQRESYGDVLKALQSKSVQRQPYRNLALFVGDDGLIRVGGRLKYSAIPYDGKHQVLLPQKHHITETIVRGLHQEHFHVGQNGLLAIVREHYWPVHAQQLIKKVVSSCQVCARQRPRPGAQFMGDLPEVRVQPAPPFSKVGIDYAGPFMLKMGGRSTKLYKGYVVVFVCLVVKAIHFELVSSLSTDNFIAALQRFSSRRGLPSDIHSDNATTFVGANHELAALRQLFEDQQHQLKIKEFCSTKGIRWHFIPPRSPHFGGIWEAGVKSMKYHLKRVVGETRLTFEEMTTFLAQTEAILNSRPLYPMSEDPSDYSVLTPSHFLIGRSGVALPVPAYGDEKVGRLDRYQHVQLMHQHFWDKWSREYLHHLQGRQKWNTNVNSSFKVGALVLLIEENLPPQQWKRGRIAAVHPGKDDVVRVVTVKTATGDYKRAVAKIAMMPSVETELSTGGE</sequence>
<dbReference type="Gene3D" id="1.10.340.70">
    <property type="match status" value="1"/>
</dbReference>
<dbReference type="GeneID" id="134286083"/>
<dbReference type="PROSITE" id="PS50994">
    <property type="entry name" value="INTEGRASE"/>
    <property type="match status" value="1"/>
</dbReference>
<dbReference type="InterPro" id="IPR036397">
    <property type="entry name" value="RNaseH_sf"/>
</dbReference>
<evidence type="ECO:0000256" key="7">
    <source>
        <dbReference type="SAM" id="MobiDB-lite"/>
    </source>
</evidence>
<evidence type="ECO:0000256" key="1">
    <source>
        <dbReference type="ARBA" id="ARBA00022679"/>
    </source>
</evidence>
<reference evidence="9" key="2">
    <citation type="submission" date="2025-05" db="UniProtKB">
        <authorList>
            <consortium name="EnsemblMetazoa"/>
        </authorList>
    </citation>
    <scope>IDENTIFICATION</scope>
    <source>
        <strain evidence="9">Foshan</strain>
    </source>
</reference>
<dbReference type="EnsemblMetazoa" id="AALFPA23_015074.R21845">
    <property type="protein sequence ID" value="AALFPA23_015074.P21845"/>
    <property type="gene ID" value="AALFPA23_015074"/>
</dbReference>
<feature type="region of interest" description="Disordered" evidence="7">
    <location>
        <begin position="1"/>
        <end position="41"/>
    </location>
</feature>
<organism evidence="9 10">
    <name type="scientific">Aedes albopictus</name>
    <name type="common">Asian tiger mosquito</name>
    <name type="synonym">Stegomyia albopicta</name>
    <dbReference type="NCBI Taxonomy" id="7160"/>
    <lineage>
        <taxon>Eukaryota</taxon>
        <taxon>Metazoa</taxon>
        <taxon>Ecdysozoa</taxon>
        <taxon>Arthropoda</taxon>
        <taxon>Hexapoda</taxon>
        <taxon>Insecta</taxon>
        <taxon>Pterygota</taxon>
        <taxon>Neoptera</taxon>
        <taxon>Endopterygota</taxon>
        <taxon>Diptera</taxon>
        <taxon>Nematocera</taxon>
        <taxon>Culicoidea</taxon>
        <taxon>Culicidae</taxon>
        <taxon>Culicinae</taxon>
        <taxon>Aedini</taxon>
        <taxon>Aedes</taxon>
        <taxon>Stegomyia</taxon>
    </lineage>
</organism>
<keyword evidence="3" id="KW-0540">Nuclease</keyword>
<evidence type="ECO:0000259" key="8">
    <source>
        <dbReference type="PROSITE" id="PS50994"/>
    </source>
</evidence>
<dbReference type="InterPro" id="IPR012337">
    <property type="entry name" value="RNaseH-like_sf"/>
</dbReference>
<protein>
    <recommendedName>
        <fullName evidence="8">Integrase catalytic domain-containing protein</fullName>
    </recommendedName>
</protein>
<keyword evidence="4" id="KW-0255">Endonuclease</keyword>
<dbReference type="SUPFAM" id="SSF56672">
    <property type="entry name" value="DNA/RNA polymerases"/>
    <property type="match status" value="1"/>
</dbReference>
<feature type="region of interest" description="Disordered" evidence="7">
    <location>
        <begin position="467"/>
        <end position="503"/>
    </location>
</feature>
<feature type="compositionally biased region" description="Polar residues" evidence="7">
    <location>
        <begin position="372"/>
        <end position="387"/>
    </location>
</feature>
<keyword evidence="1" id="KW-0808">Transferase</keyword>
<evidence type="ECO:0000313" key="9">
    <source>
        <dbReference type="EnsemblMetazoa" id="AALFPA23_015074.P21845"/>
    </source>
</evidence>
<evidence type="ECO:0000256" key="2">
    <source>
        <dbReference type="ARBA" id="ARBA00022695"/>
    </source>
</evidence>
<dbReference type="InterPro" id="IPR043502">
    <property type="entry name" value="DNA/RNA_pol_sf"/>
</dbReference>
<dbReference type="InterPro" id="IPR008042">
    <property type="entry name" value="Retrotrans_Pao"/>
</dbReference>
<accession>A0ABM1Z4P5</accession>
<proteinExistence type="predicted"/>
<dbReference type="Pfam" id="PF18701">
    <property type="entry name" value="DUF5641"/>
    <property type="match status" value="1"/>
</dbReference>
<evidence type="ECO:0000256" key="3">
    <source>
        <dbReference type="ARBA" id="ARBA00022722"/>
    </source>
</evidence>
<keyword evidence="5" id="KW-0378">Hydrolase</keyword>
<dbReference type="Pfam" id="PF17921">
    <property type="entry name" value="Integrase_H2C2"/>
    <property type="match status" value="1"/>
</dbReference>
<dbReference type="PANTHER" id="PTHR47331:SF1">
    <property type="entry name" value="GAG-LIKE PROTEIN"/>
    <property type="match status" value="1"/>
</dbReference>
<feature type="region of interest" description="Disordered" evidence="7">
    <location>
        <begin position="355"/>
        <end position="387"/>
    </location>
</feature>
<evidence type="ECO:0000256" key="4">
    <source>
        <dbReference type="ARBA" id="ARBA00022759"/>
    </source>
</evidence>
<dbReference type="InterPro" id="IPR040676">
    <property type="entry name" value="DUF5641"/>
</dbReference>
<dbReference type="InterPro" id="IPR001969">
    <property type="entry name" value="Aspartic_peptidase_AS"/>
</dbReference>
<dbReference type="CDD" id="cd00303">
    <property type="entry name" value="retropepsin_like"/>
    <property type="match status" value="1"/>
</dbReference>
<dbReference type="Gene3D" id="3.30.420.10">
    <property type="entry name" value="Ribonuclease H-like superfamily/Ribonuclease H"/>
    <property type="match status" value="1"/>
</dbReference>
<reference evidence="10" key="1">
    <citation type="journal article" date="2015" name="Proc. Natl. Acad. Sci. U.S.A.">
        <title>Genome sequence of the Asian Tiger mosquito, Aedes albopictus, reveals insights into its biology, genetics, and evolution.</title>
        <authorList>
            <person name="Chen X.G."/>
            <person name="Jiang X."/>
            <person name="Gu J."/>
            <person name="Xu M."/>
            <person name="Wu Y."/>
            <person name="Deng Y."/>
            <person name="Zhang C."/>
            <person name="Bonizzoni M."/>
            <person name="Dermauw W."/>
            <person name="Vontas J."/>
            <person name="Armbruster P."/>
            <person name="Huang X."/>
            <person name="Yang Y."/>
            <person name="Zhang H."/>
            <person name="He W."/>
            <person name="Peng H."/>
            <person name="Liu Y."/>
            <person name="Wu K."/>
            <person name="Chen J."/>
            <person name="Lirakis M."/>
            <person name="Topalis P."/>
            <person name="Van Leeuwen T."/>
            <person name="Hall A.B."/>
            <person name="Jiang X."/>
            <person name="Thorpe C."/>
            <person name="Mueller R.L."/>
            <person name="Sun C."/>
            <person name="Waterhouse R.M."/>
            <person name="Yan G."/>
            <person name="Tu Z.J."/>
            <person name="Fang X."/>
            <person name="James A.A."/>
        </authorList>
    </citation>
    <scope>NUCLEOTIDE SEQUENCE [LARGE SCALE GENOMIC DNA]</scope>
    <source>
        <strain evidence="10">Foshan</strain>
    </source>
</reference>
<name>A0ABM1Z4P5_AEDAL</name>
<evidence type="ECO:0000313" key="10">
    <source>
        <dbReference type="Proteomes" id="UP000069940"/>
    </source>
</evidence>
<dbReference type="CDD" id="cd01644">
    <property type="entry name" value="RT_pepA17"/>
    <property type="match status" value="1"/>
</dbReference>
<dbReference type="Pfam" id="PF05380">
    <property type="entry name" value="Peptidase_A17"/>
    <property type="match status" value="1"/>
</dbReference>
<feature type="domain" description="Integrase catalytic" evidence="8">
    <location>
        <begin position="1489"/>
        <end position="1683"/>
    </location>
</feature>
<dbReference type="InterPro" id="IPR005312">
    <property type="entry name" value="DUF1759"/>
</dbReference>